<feature type="region of interest" description="Disordered" evidence="1">
    <location>
        <begin position="312"/>
        <end position="361"/>
    </location>
</feature>
<organism evidence="2 3">
    <name type="scientific">Tepidiforma flava</name>
    <dbReference type="NCBI Taxonomy" id="3004094"/>
    <lineage>
        <taxon>Bacteria</taxon>
        <taxon>Bacillati</taxon>
        <taxon>Chloroflexota</taxon>
        <taxon>Tepidiformia</taxon>
        <taxon>Tepidiformales</taxon>
        <taxon>Tepidiformaceae</taxon>
        <taxon>Tepidiforma</taxon>
    </lineage>
</organism>
<accession>A0ABY7M7Q7</accession>
<evidence type="ECO:0000256" key="1">
    <source>
        <dbReference type="SAM" id="MobiDB-lite"/>
    </source>
</evidence>
<evidence type="ECO:0000313" key="2">
    <source>
        <dbReference type="EMBL" id="WBL36058.1"/>
    </source>
</evidence>
<gene>
    <name evidence="2" type="ORF">O0235_00025</name>
</gene>
<reference evidence="2 3" key="1">
    <citation type="journal article" date="2023" name="ISME J.">
        <title>Thermophilic Dehalococcoidia with unusual traits shed light on an unexpected past.</title>
        <authorList>
            <person name="Palmer M."/>
            <person name="Covington J.K."/>
            <person name="Zhou E.M."/>
            <person name="Thomas S.C."/>
            <person name="Habib N."/>
            <person name="Seymour C.O."/>
            <person name="Lai D."/>
            <person name="Johnston J."/>
            <person name="Hashimi A."/>
            <person name="Jiao J.Y."/>
            <person name="Muok A.R."/>
            <person name="Liu L."/>
            <person name="Xian W.D."/>
            <person name="Zhi X.Y."/>
            <person name="Li M.M."/>
            <person name="Silva L.P."/>
            <person name="Bowen B.P."/>
            <person name="Louie K."/>
            <person name="Briegel A."/>
            <person name="Pett-Ridge J."/>
            <person name="Weber P.K."/>
            <person name="Tocheva E.I."/>
            <person name="Woyke T."/>
            <person name="Northen T.R."/>
            <person name="Mayali X."/>
            <person name="Li W.J."/>
            <person name="Hedlund B.P."/>
        </authorList>
    </citation>
    <scope>NUCLEOTIDE SEQUENCE [LARGE SCALE GENOMIC DNA]</scope>
    <source>
        <strain evidence="2 3">YIM 72310</strain>
    </source>
</reference>
<evidence type="ECO:0000313" key="3">
    <source>
        <dbReference type="Proteomes" id="UP001212803"/>
    </source>
</evidence>
<sequence>MAEAVREEEGVGIGLDEVGRVAAEDAEVDEAGGDAFAGAQVEVAVFDTGAGFLDGGALDGVDELVEVALDAFEPGPGREGAGDVAGVAIDFRAGVDEDEVAASELPAGRGEVEDGAVGTGADDGPVGGAVGAAAEELGLEFDLEGALGDAGPRDAEREEVAGPAGVSRPAHRVEFGGVLRAAGFADLPGEAGGEVVIERGFEAVEWGQAVAGGAFGQVAVAEEGERLAAAGFEPGGEALDGLDRQPRRRFEPVDLRAVAGPDAVLERRQGDEELPAFGGVEGEDARGFGDAGEIAEFRVGVELVELVGAGDRQREAAGDEDGPAVERPRASDAAAAGAGGGSGVHAVECTGGVRGTAGRRL</sequence>
<proteinExistence type="predicted"/>
<name>A0ABY7M7Q7_9CHLR</name>
<keyword evidence="3" id="KW-1185">Reference proteome</keyword>
<dbReference type="Proteomes" id="UP001212803">
    <property type="component" value="Chromosome"/>
</dbReference>
<dbReference type="EMBL" id="CP115149">
    <property type="protein sequence ID" value="WBL36058.1"/>
    <property type="molecule type" value="Genomic_DNA"/>
</dbReference>
<protein>
    <submittedName>
        <fullName evidence="2">Uncharacterized protein</fullName>
    </submittedName>
</protein>